<keyword evidence="2" id="KW-1185">Reference proteome</keyword>
<reference evidence="1 2" key="1">
    <citation type="submission" date="2023-07" db="EMBL/GenBank/DDBJ databases">
        <title>Comparative genomics of wheat-associated soil bacteria to identify genetic determinants of phenazine resistance.</title>
        <authorList>
            <person name="Mouncey N."/>
        </authorList>
    </citation>
    <scope>NUCLEOTIDE SEQUENCE [LARGE SCALE GENOMIC DNA]</scope>
    <source>
        <strain evidence="1 2">V3I3</strain>
    </source>
</reference>
<name>A0ABU0R678_9MICO</name>
<protein>
    <submittedName>
        <fullName evidence="1">Uncharacterized protein</fullName>
    </submittedName>
</protein>
<accession>A0ABU0R678</accession>
<proteinExistence type="predicted"/>
<comment type="caution">
    <text evidence="1">The sequence shown here is derived from an EMBL/GenBank/DDBJ whole genome shotgun (WGS) entry which is preliminary data.</text>
</comment>
<evidence type="ECO:0000313" key="2">
    <source>
        <dbReference type="Proteomes" id="UP001239083"/>
    </source>
</evidence>
<dbReference type="Proteomes" id="UP001239083">
    <property type="component" value="Unassembled WGS sequence"/>
</dbReference>
<sequence length="114" mass="12251">MLPVTLTSSQRLLVVALAENLLSQPSAGRAAVPTSAEAAARLGWSMTTFNRKLDNVCEKLDKIGVHGLRGGRGKLATNRRARLVEYAVATRLVSFEDLALLDAGRQDSEHPAPD</sequence>
<evidence type="ECO:0000313" key="1">
    <source>
        <dbReference type="EMBL" id="MDQ0892691.1"/>
    </source>
</evidence>
<gene>
    <name evidence="1" type="ORF">QFZ26_000246</name>
</gene>
<dbReference type="EMBL" id="JAUSYY010000001">
    <property type="protein sequence ID" value="MDQ0892691.1"/>
    <property type="molecule type" value="Genomic_DNA"/>
</dbReference>
<organism evidence="1 2">
    <name type="scientific">Agromyces ramosus</name>
    <dbReference type="NCBI Taxonomy" id="33879"/>
    <lineage>
        <taxon>Bacteria</taxon>
        <taxon>Bacillati</taxon>
        <taxon>Actinomycetota</taxon>
        <taxon>Actinomycetes</taxon>
        <taxon>Micrococcales</taxon>
        <taxon>Microbacteriaceae</taxon>
        <taxon>Agromyces</taxon>
    </lineage>
</organism>